<protein>
    <recommendedName>
        <fullName evidence="1">YqcC-like domain-containing protein</fullName>
    </recommendedName>
</protein>
<name>R4YKS5_OLEAN</name>
<dbReference type="OrthoDB" id="8794567at2"/>
<dbReference type="KEGG" id="oai:OLEAN_C10400"/>
<dbReference type="GO" id="GO:0044010">
    <property type="term" value="P:single-species biofilm formation"/>
    <property type="evidence" value="ECO:0007669"/>
    <property type="project" value="TreeGrafter"/>
</dbReference>
<dbReference type="InterPro" id="IPR023376">
    <property type="entry name" value="YqcC-like_dom"/>
</dbReference>
<dbReference type="Gene3D" id="1.20.1440.40">
    <property type="entry name" value="YqcC-like"/>
    <property type="match status" value="1"/>
</dbReference>
<dbReference type="Proteomes" id="UP000032749">
    <property type="component" value="Chromosome"/>
</dbReference>
<evidence type="ECO:0000259" key="1">
    <source>
        <dbReference type="Pfam" id="PF04287"/>
    </source>
</evidence>
<dbReference type="AlphaFoldDB" id="R4YKS5"/>
<dbReference type="InterPro" id="IPR007384">
    <property type="entry name" value="UCP006257"/>
</dbReference>
<accession>R4YKS5</accession>
<dbReference type="SUPFAM" id="SSF158452">
    <property type="entry name" value="YqcC-like"/>
    <property type="match status" value="1"/>
</dbReference>
<dbReference type="STRING" id="698738.OLEAN_C10400"/>
<feature type="domain" description="YqcC-like" evidence="1">
    <location>
        <begin position="13"/>
        <end position="111"/>
    </location>
</feature>
<dbReference type="PANTHER" id="PTHR39586:SF1">
    <property type="entry name" value="CYTOPLASMIC PROTEIN"/>
    <property type="match status" value="1"/>
</dbReference>
<organism evidence="2 3">
    <name type="scientific">Oleispira antarctica RB-8</name>
    <dbReference type="NCBI Taxonomy" id="698738"/>
    <lineage>
        <taxon>Bacteria</taxon>
        <taxon>Pseudomonadati</taxon>
        <taxon>Pseudomonadota</taxon>
        <taxon>Gammaproteobacteria</taxon>
        <taxon>Oceanospirillales</taxon>
        <taxon>Oceanospirillaceae</taxon>
        <taxon>Oleispira</taxon>
    </lineage>
</organism>
<dbReference type="PANTHER" id="PTHR39586">
    <property type="entry name" value="CYTOPLASMIC PROTEIN-RELATED"/>
    <property type="match status" value="1"/>
</dbReference>
<gene>
    <name evidence="2" type="ORF">OLEAN_C10400</name>
</gene>
<dbReference type="HOGENOM" id="CLU_130358_0_0_6"/>
<reference evidence="2 3" key="1">
    <citation type="journal article" date="2013" name="Nat. Commun.">
        <title>Genome sequence and functional genomic analysis of the oil-degrading bacterium Oleispira antarctica.</title>
        <authorList>
            <person name="Kube M."/>
            <person name="Chernikova T.N."/>
            <person name="Al-Ramahi Y."/>
            <person name="Beloqui A."/>
            <person name="Lopez-Cortez N."/>
            <person name="Guazzaroni M.E."/>
            <person name="Heipieper H.J."/>
            <person name="Klages S."/>
            <person name="Kotsyurbenko O.R."/>
            <person name="Langer I."/>
            <person name="Nechitaylo T.Y."/>
            <person name="Lunsdorf H."/>
            <person name="Fernandez M."/>
            <person name="Juarez S."/>
            <person name="Ciordia S."/>
            <person name="Singer A."/>
            <person name="Kagan O."/>
            <person name="Egorova O."/>
            <person name="Petit P.A."/>
            <person name="Stogios P."/>
            <person name="Kim Y."/>
            <person name="Tchigvintsev A."/>
            <person name="Flick R."/>
            <person name="Denaro R."/>
            <person name="Genovese M."/>
            <person name="Albar J.P."/>
            <person name="Reva O.N."/>
            <person name="Martinez-Gomariz M."/>
            <person name="Tran H."/>
            <person name="Ferrer M."/>
            <person name="Savchenko A."/>
            <person name="Yakunin A.F."/>
            <person name="Yakimov M.M."/>
            <person name="Golyshina O.V."/>
            <person name="Reinhardt R."/>
            <person name="Golyshin P.N."/>
        </authorList>
    </citation>
    <scope>NUCLEOTIDE SEQUENCE [LARGE SCALE GENOMIC DNA]</scope>
</reference>
<dbReference type="EMBL" id="FO203512">
    <property type="protein sequence ID" value="CCK75216.1"/>
    <property type="molecule type" value="Genomic_DNA"/>
</dbReference>
<sequence>MVYRENIASYEQVELALQSLQQEMHRSGHWSELGISVEALASEQPFCLDAMNFSQWLQFVFIPNMQALIDAKQILPSLTKGQGIEPMASEFYKNTTADQAVITVIRQLDDLLQD</sequence>
<dbReference type="InterPro" id="IPR036814">
    <property type="entry name" value="YqcC-like_sf"/>
</dbReference>
<evidence type="ECO:0000313" key="3">
    <source>
        <dbReference type="Proteomes" id="UP000032749"/>
    </source>
</evidence>
<dbReference type="Pfam" id="PF04287">
    <property type="entry name" value="DUF446"/>
    <property type="match status" value="1"/>
</dbReference>
<proteinExistence type="predicted"/>
<keyword evidence="3" id="KW-1185">Reference proteome</keyword>
<evidence type="ECO:0000313" key="2">
    <source>
        <dbReference type="EMBL" id="CCK75216.1"/>
    </source>
</evidence>